<keyword evidence="5 6" id="KW-0408">Iron</keyword>
<dbReference type="InterPro" id="IPR050529">
    <property type="entry name" value="CYP450_sterol_14alpha_dmase"/>
</dbReference>
<evidence type="ECO:0000256" key="6">
    <source>
        <dbReference type="PIRSR" id="PIRSR602403-1"/>
    </source>
</evidence>
<comment type="caution">
    <text evidence="8">The sequence shown here is derived from an EMBL/GenBank/DDBJ whole genome shotgun (WGS) entry which is preliminary data.</text>
</comment>
<evidence type="ECO:0000256" key="4">
    <source>
        <dbReference type="ARBA" id="ARBA00022723"/>
    </source>
</evidence>
<accession>A0A8H7E5X8</accession>
<evidence type="ECO:0000256" key="7">
    <source>
        <dbReference type="SAM" id="Phobius"/>
    </source>
</evidence>
<dbReference type="PANTHER" id="PTHR24304:SF2">
    <property type="entry name" value="24-HYDROXYCHOLESTEROL 7-ALPHA-HYDROXYLASE"/>
    <property type="match status" value="1"/>
</dbReference>
<comment type="similarity">
    <text evidence="2">Belongs to the cytochrome P450 family.</text>
</comment>
<dbReference type="OrthoDB" id="1055148at2759"/>
<organism evidence="8 9">
    <name type="scientific">Endocarpon pusillum</name>
    <dbReference type="NCBI Taxonomy" id="364733"/>
    <lineage>
        <taxon>Eukaryota</taxon>
        <taxon>Fungi</taxon>
        <taxon>Dikarya</taxon>
        <taxon>Ascomycota</taxon>
        <taxon>Pezizomycotina</taxon>
        <taxon>Eurotiomycetes</taxon>
        <taxon>Chaetothyriomycetidae</taxon>
        <taxon>Verrucariales</taxon>
        <taxon>Verrucariaceae</taxon>
        <taxon>Endocarpon</taxon>
    </lineage>
</organism>
<gene>
    <name evidence="8" type="ORF">GJ744_007688</name>
</gene>
<evidence type="ECO:0000256" key="2">
    <source>
        <dbReference type="ARBA" id="ARBA00010617"/>
    </source>
</evidence>
<keyword evidence="3 6" id="KW-0349">Heme</keyword>
<evidence type="ECO:0000313" key="9">
    <source>
        <dbReference type="Proteomes" id="UP000606974"/>
    </source>
</evidence>
<dbReference type="Proteomes" id="UP000606974">
    <property type="component" value="Unassembled WGS sequence"/>
</dbReference>
<feature type="transmembrane region" description="Helical" evidence="7">
    <location>
        <begin position="6"/>
        <end position="26"/>
    </location>
</feature>
<dbReference type="GO" id="GO:0005506">
    <property type="term" value="F:iron ion binding"/>
    <property type="evidence" value="ECO:0007669"/>
    <property type="project" value="InterPro"/>
</dbReference>
<keyword evidence="4 6" id="KW-0479">Metal-binding</keyword>
<dbReference type="InterPro" id="IPR036396">
    <property type="entry name" value="Cyt_P450_sf"/>
</dbReference>
<dbReference type="PANTHER" id="PTHR24304">
    <property type="entry name" value="CYTOCHROME P450 FAMILY 7"/>
    <property type="match status" value="1"/>
</dbReference>
<sequence length="496" mass="55463">MDIHDAPQTLFILVAITIIFCIYRLISFRVPFPSKAPKLVSHSYPIVGALGFFTERWTFCKRASEQSPTGNFSFYLGKHRVVGVSEEEARRVFFESKQLNPGPGYAVLLGLGPENPVAKDEPDFSKWFVQRLTMLLKTEIFVQGLPLLVADTKARLETIASSPNGITDPFDSVYKIVFQLTMRTVGCNEVADDPSLLAQTLAIFETVEQSGTAAGIIVPWLPTLAKVKRTYAGAKLYILFQRIVDERKKTGKRENDALQFMIDKGDNIRKIIAFVIAALFAGLLNSGINAAWVLSYLADNPQWMARAREEVAAVAQHHNPGSRASLVEQLTNVPLEAWETEFNFLDCCLKDSIRLQALGTGFRKNTAGEDVQIGDEIVPPGAFVVYHLGTVHLNPDIYPNPEQWDPSRYFPERAEDKKVQHGYVGWGSGRHPCPGMRFAKLEMNIIIAYFLATFDEYHLCDRAGEAVRGLPPVNFEGFTASKPVRPIFLKVHPRSK</sequence>
<reference evidence="8" key="1">
    <citation type="submission" date="2020-02" db="EMBL/GenBank/DDBJ databases">
        <authorList>
            <person name="Palmer J.M."/>
        </authorList>
    </citation>
    <scope>NUCLEOTIDE SEQUENCE</scope>
    <source>
        <strain evidence="8">EPUS1.4</strain>
        <tissue evidence="8">Thallus</tissue>
    </source>
</reference>
<feature type="transmembrane region" description="Helical" evidence="7">
    <location>
        <begin position="271"/>
        <end position="298"/>
    </location>
</feature>
<dbReference type="Gene3D" id="1.10.630.10">
    <property type="entry name" value="Cytochrome P450"/>
    <property type="match status" value="1"/>
</dbReference>
<evidence type="ECO:0008006" key="10">
    <source>
        <dbReference type="Google" id="ProtNLM"/>
    </source>
</evidence>
<dbReference type="InterPro" id="IPR001128">
    <property type="entry name" value="Cyt_P450"/>
</dbReference>
<dbReference type="PRINTS" id="PR00465">
    <property type="entry name" value="EP450IV"/>
</dbReference>
<keyword evidence="7" id="KW-0812">Transmembrane</keyword>
<name>A0A8H7E5X8_9EURO</name>
<protein>
    <recommendedName>
        <fullName evidence="10">Cytochrome P450 6A1</fullName>
    </recommendedName>
</protein>
<dbReference type="CDD" id="cd00302">
    <property type="entry name" value="cytochrome_P450"/>
    <property type="match status" value="1"/>
</dbReference>
<dbReference type="Pfam" id="PF00067">
    <property type="entry name" value="p450"/>
    <property type="match status" value="1"/>
</dbReference>
<comment type="cofactor">
    <cofactor evidence="1 6">
        <name>heme</name>
        <dbReference type="ChEBI" id="CHEBI:30413"/>
    </cofactor>
</comment>
<dbReference type="GO" id="GO:0004497">
    <property type="term" value="F:monooxygenase activity"/>
    <property type="evidence" value="ECO:0007669"/>
    <property type="project" value="InterPro"/>
</dbReference>
<proteinExistence type="inferred from homology"/>
<keyword evidence="7" id="KW-0472">Membrane</keyword>
<evidence type="ECO:0000256" key="5">
    <source>
        <dbReference type="ARBA" id="ARBA00023004"/>
    </source>
</evidence>
<dbReference type="AlphaFoldDB" id="A0A8H7E5X8"/>
<keyword evidence="9" id="KW-1185">Reference proteome</keyword>
<evidence type="ECO:0000256" key="1">
    <source>
        <dbReference type="ARBA" id="ARBA00001971"/>
    </source>
</evidence>
<evidence type="ECO:0000256" key="3">
    <source>
        <dbReference type="ARBA" id="ARBA00022617"/>
    </source>
</evidence>
<dbReference type="GO" id="GO:0016705">
    <property type="term" value="F:oxidoreductase activity, acting on paired donors, with incorporation or reduction of molecular oxygen"/>
    <property type="evidence" value="ECO:0007669"/>
    <property type="project" value="InterPro"/>
</dbReference>
<dbReference type="GO" id="GO:0020037">
    <property type="term" value="F:heme binding"/>
    <property type="evidence" value="ECO:0007669"/>
    <property type="project" value="InterPro"/>
</dbReference>
<keyword evidence="7" id="KW-1133">Transmembrane helix</keyword>
<dbReference type="EMBL" id="JAACFV010000039">
    <property type="protein sequence ID" value="KAF7509650.1"/>
    <property type="molecule type" value="Genomic_DNA"/>
</dbReference>
<dbReference type="SUPFAM" id="SSF48264">
    <property type="entry name" value="Cytochrome P450"/>
    <property type="match status" value="1"/>
</dbReference>
<dbReference type="InterPro" id="IPR002403">
    <property type="entry name" value="Cyt_P450_E_grp-IV"/>
</dbReference>
<evidence type="ECO:0000313" key="8">
    <source>
        <dbReference type="EMBL" id="KAF7509650.1"/>
    </source>
</evidence>
<feature type="binding site" description="axial binding residue" evidence="6">
    <location>
        <position position="433"/>
    </location>
    <ligand>
        <name>heme</name>
        <dbReference type="ChEBI" id="CHEBI:30413"/>
    </ligand>
    <ligandPart>
        <name>Fe</name>
        <dbReference type="ChEBI" id="CHEBI:18248"/>
    </ligandPart>
</feature>